<feature type="transmembrane region" description="Helical" evidence="7">
    <location>
        <begin position="77"/>
        <end position="95"/>
    </location>
</feature>
<organism evidence="10 11">
    <name type="scientific">Paramecium primaurelia</name>
    <dbReference type="NCBI Taxonomy" id="5886"/>
    <lineage>
        <taxon>Eukaryota</taxon>
        <taxon>Sar</taxon>
        <taxon>Alveolata</taxon>
        <taxon>Ciliophora</taxon>
        <taxon>Intramacronucleata</taxon>
        <taxon>Oligohymenophorea</taxon>
        <taxon>Peniculida</taxon>
        <taxon>Parameciidae</taxon>
        <taxon>Paramecium</taxon>
    </lineage>
</organism>
<keyword evidence="2 7" id="KW-0808">Transferase</keyword>
<keyword evidence="6 7" id="KW-0012">Acyltransferase</keyword>
<accession>A0A8S1K6T7</accession>
<keyword evidence="3 7" id="KW-0812">Transmembrane</keyword>
<protein>
    <recommendedName>
        <fullName evidence="7">Palmitoyltransferase</fullName>
        <ecNumber evidence="7">2.3.1.225</ecNumber>
    </recommendedName>
</protein>
<dbReference type="AlphaFoldDB" id="A0A8S1K6T7"/>
<keyword evidence="5 7" id="KW-0472">Membrane</keyword>
<evidence type="ECO:0000259" key="9">
    <source>
        <dbReference type="Pfam" id="PF01529"/>
    </source>
</evidence>
<evidence type="ECO:0000256" key="8">
    <source>
        <dbReference type="SAM" id="SignalP"/>
    </source>
</evidence>
<dbReference type="InterPro" id="IPR001594">
    <property type="entry name" value="Palmitoyltrfase_DHHC"/>
</dbReference>
<name>A0A8S1K6T7_PARPR</name>
<comment type="caution">
    <text evidence="10">The sequence shown here is derived from an EMBL/GenBank/DDBJ whole genome shotgun (WGS) entry which is preliminary data.</text>
</comment>
<dbReference type="OMA" id="CPKPERC"/>
<dbReference type="GO" id="GO:0019706">
    <property type="term" value="F:protein-cysteine S-palmitoyltransferase activity"/>
    <property type="evidence" value="ECO:0007669"/>
    <property type="project" value="UniProtKB-EC"/>
</dbReference>
<comment type="domain">
    <text evidence="7">The DHHC domain is required for palmitoyltransferase activity.</text>
</comment>
<proteinExistence type="inferred from homology"/>
<feature type="domain" description="Palmitoyltransferase DHHC" evidence="9">
    <location>
        <begin position="30"/>
        <end position="147"/>
    </location>
</feature>
<comment type="catalytic activity">
    <reaction evidence="7">
        <text>L-cysteinyl-[protein] + hexadecanoyl-CoA = S-hexadecanoyl-L-cysteinyl-[protein] + CoA</text>
        <dbReference type="Rhea" id="RHEA:36683"/>
        <dbReference type="Rhea" id="RHEA-COMP:10131"/>
        <dbReference type="Rhea" id="RHEA-COMP:11032"/>
        <dbReference type="ChEBI" id="CHEBI:29950"/>
        <dbReference type="ChEBI" id="CHEBI:57287"/>
        <dbReference type="ChEBI" id="CHEBI:57379"/>
        <dbReference type="ChEBI" id="CHEBI:74151"/>
        <dbReference type="EC" id="2.3.1.225"/>
    </reaction>
</comment>
<evidence type="ECO:0000256" key="4">
    <source>
        <dbReference type="ARBA" id="ARBA00022989"/>
    </source>
</evidence>
<dbReference type="GO" id="GO:0016020">
    <property type="term" value="C:membrane"/>
    <property type="evidence" value="ECO:0007669"/>
    <property type="project" value="UniProtKB-SubCell"/>
</dbReference>
<reference evidence="10" key="1">
    <citation type="submission" date="2021-01" db="EMBL/GenBank/DDBJ databases">
        <authorList>
            <consortium name="Genoscope - CEA"/>
            <person name="William W."/>
        </authorList>
    </citation>
    <scope>NUCLEOTIDE SEQUENCE</scope>
</reference>
<evidence type="ECO:0000256" key="3">
    <source>
        <dbReference type="ARBA" id="ARBA00022692"/>
    </source>
</evidence>
<evidence type="ECO:0000256" key="5">
    <source>
        <dbReference type="ARBA" id="ARBA00023136"/>
    </source>
</evidence>
<feature type="chain" id="PRO_5035881906" description="Palmitoyltransferase" evidence="8">
    <location>
        <begin position="18"/>
        <end position="250"/>
    </location>
</feature>
<dbReference type="InterPro" id="IPR039859">
    <property type="entry name" value="PFA4/ZDH16/20/ERF2-like"/>
</dbReference>
<evidence type="ECO:0000256" key="7">
    <source>
        <dbReference type="RuleBase" id="RU079119"/>
    </source>
</evidence>
<evidence type="ECO:0000313" key="11">
    <source>
        <dbReference type="Proteomes" id="UP000688137"/>
    </source>
</evidence>
<keyword evidence="4 7" id="KW-1133">Transmembrane helix</keyword>
<evidence type="ECO:0000256" key="2">
    <source>
        <dbReference type="ARBA" id="ARBA00022679"/>
    </source>
</evidence>
<dbReference type="Proteomes" id="UP000688137">
    <property type="component" value="Unassembled WGS sequence"/>
</dbReference>
<evidence type="ECO:0000256" key="6">
    <source>
        <dbReference type="ARBA" id="ARBA00023315"/>
    </source>
</evidence>
<sequence>MLLWCFIVIQIIDPGRPKKADEYSQSPFSKKGFCQQCKCPKPERCHHCSICDRCVLQMDHHCPWINTCVGYQNRKQFILLLFYALLFNFITIVSTTKTYLLSFQFSFLNMIYALICIGNYVLVFLLFGFLKYHIDLLQKNQTTLEDLISKNNQILFNLYDIDPYTNFCQIFGDNKILWLFPIYTAIGCDDGNLFPKNEYKVMQTPSPQVISVLYEQQQISSDKNKNEHPIIQTIYRREMEKQKINDIIKN</sequence>
<evidence type="ECO:0000313" key="10">
    <source>
        <dbReference type="EMBL" id="CAD8050487.1"/>
    </source>
</evidence>
<dbReference type="Pfam" id="PF01529">
    <property type="entry name" value="DHHC"/>
    <property type="match status" value="1"/>
</dbReference>
<gene>
    <name evidence="10" type="ORF">PPRIM_AZ9-3.1.T0170082</name>
</gene>
<dbReference type="PANTHER" id="PTHR12246">
    <property type="entry name" value="PALMITOYLTRANSFERASE ZDHHC16"/>
    <property type="match status" value="1"/>
</dbReference>
<comment type="subcellular location">
    <subcellularLocation>
        <location evidence="1">Membrane</location>
        <topology evidence="1">Multi-pass membrane protein</topology>
    </subcellularLocation>
</comment>
<feature type="signal peptide" evidence="8">
    <location>
        <begin position="1"/>
        <end position="17"/>
    </location>
</feature>
<dbReference type="PROSITE" id="PS50216">
    <property type="entry name" value="DHHC"/>
    <property type="match status" value="1"/>
</dbReference>
<dbReference type="EMBL" id="CAJJDM010000012">
    <property type="protein sequence ID" value="CAD8050487.1"/>
    <property type="molecule type" value="Genomic_DNA"/>
</dbReference>
<evidence type="ECO:0000256" key="1">
    <source>
        <dbReference type="ARBA" id="ARBA00004141"/>
    </source>
</evidence>
<keyword evidence="11" id="KW-1185">Reference proteome</keyword>
<keyword evidence="8" id="KW-0732">Signal</keyword>
<comment type="similarity">
    <text evidence="7">Belongs to the DHHC palmitoyltransferase family.</text>
</comment>
<dbReference type="EC" id="2.3.1.225" evidence="7"/>
<feature type="transmembrane region" description="Helical" evidence="7">
    <location>
        <begin position="107"/>
        <end position="130"/>
    </location>
</feature>